<proteinExistence type="predicted"/>
<name>A0A8S0VL99_OLEEU</name>
<feature type="signal peptide" evidence="1">
    <location>
        <begin position="1"/>
        <end position="18"/>
    </location>
</feature>
<keyword evidence="1" id="KW-0732">Signal</keyword>
<dbReference type="Gramene" id="OE9A081907T1">
    <property type="protein sequence ID" value="OE9A081907C1"/>
    <property type="gene ID" value="OE9A081907"/>
</dbReference>
<accession>A0A8S0VL99</accession>
<feature type="non-terminal residue" evidence="2">
    <location>
        <position position="117"/>
    </location>
</feature>
<dbReference type="EMBL" id="CACTIH010009881">
    <property type="protein sequence ID" value="CAA3033142.1"/>
    <property type="molecule type" value="Genomic_DNA"/>
</dbReference>
<dbReference type="AlphaFoldDB" id="A0A8S0VL99"/>
<evidence type="ECO:0000256" key="1">
    <source>
        <dbReference type="SAM" id="SignalP"/>
    </source>
</evidence>
<evidence type="ECO:0000313" key="2">
    <source>
        <dbReference type="EMBL" id="CAA3033142.1"/>
    </source>
</evidence>
<organism evidence="2 3">
    <name type="scientific">Olea europaea subsp. europaea</name>
    <dbReference type="NCBI Taxonomy" id="158383"/>
    <lineage>
        <taxon>Eukaryota</taxon>
        <taxon>Viridiplantae</taxon>
        <taxon>Streptophyta</taxon>
        <taxon>Embryophyta</taxon>
        <taxon>Tracheophyta</taxon>
        <taxon>Spermatophyta</taxon>
        <taxon>Magnoliopsida</taxon>
        <taxon>eudicotyledons</taxon>
        <taxon>Gunneridae</taxon>
        <taxon>Pentapetalae</taxon>
        <taxon>asterids</taxon>
        <taxon>lamiids</taxon>
        <taxon>Lamiales</taxon>
        <taxon>Oleaceae</taxon>
        <taxon>Oleeae</taxon>
        <taxon>Olea</taxon>
    </lineage>
</organism>
<sequence length="117" mass="13250">MTSLQSLMLLMLISRLLHFDWPVEFEHASIGRAGSVPENLGPGSSYLEASFMTAKEDITGCRKVSSYTLEPGAVKFGDKAHSHVVISYRKRNVFQKVFMIELKFRTFYNNGLLFIVT</sequence>
<comment type="caution">
    <text evidence="2">The sequence shown here is derived from an EMBL/GenBank/DDBJ whole genome shotgun (WGS) entry which is preliminary data.</text>
</comment>
<gene>
    <name evidence="2" type="ORF">OLEA9_A081907</name>
</gene>
<dbReference type="OrthoDB" id="8545473at2759"/>
<keyword evidence="3" id="KW-1185">Reference proteome</keyword>
<protein>
    <submittedName>
        <fullName evidence="2">Uncharacterized protein</fullName>
    </submittedName>
</protein>
<feature type="chain" id="PRO_5035928678" evidence="1">
    <location>
        <begin position="19"/>
        <end position="117"/>
    </location>
</feature>
<reference evidence="2 3" key="1">
    <citation type="submission" date="2019-12" db="EMBL/GenBank/DDBJ databases">
        <authorList>
            <person name="Alioto T."/>
            <person name="Alioto T."/>
            <person name="Gomez Garrido J."/>
        </authorList>
    </citation>
    <scope>NUCLEOTIDE SEQUENCE [LARGE SCALE GENOMIC DNA]</scope>
</reference>
<dbReference type="Proteomes" id="UP000594638">
    <property type="component" value="Unassembled WGS sequence"/>
</dbReference>
<evidence type="ECO:0000313" key="3">
    <source>
        <dbReference type="Proteomes" id="UP000594638"/>
    </source>
</evidence>